<protein>
    <submittedName>
        <fullName evidence="1">Uncharacterized protein</fullName>
    </submittedName>
</protein>
<dbReference type="PANTHER" id="PTHR33372:SF5">
    <property type="entry name" value="PROTEIN CHLOROPLAST J-LIKE DOMAIN 1, CHLOROPLASTIC"/>
    <property type="match status" value="1"/>
</dbReference>
<reference evidence="1 2" key="1">
    <citation type="journal article" date="2014" name="Agronomy (Basel)">
        <title>A Draft Genome Sequence for Ensete ventricosum, the Drought-Tolerant Tree Against Hunger.</title>
        <authorList>
            <person name="Harrison J."/>
            <person name="Moore K.A."/>
            <person name="Paszkiewicz K."/>
            <person name="Jones T."/>
            <person name="Grant M."/>
            <person name="Ambacheew D."/>
            <person name="Muzemil S."/>
            <person name="Studholme D.J."/>
        </authorList>
    </citation>
    <scope>NUCLEOTIDE SEQUENCE [LARGE SCALE GENOMIC DNA]</scope>
</reference>
<dbReference type="GO" id="GO:0031969">
    <property type="term" value="C:chloroplast membrane"/>
    <property type="evidence" value="ECO:0007669"/>
    <property type="project" value="TreeGrafter"/>
</dbReference>
<evidence type="ECO:0000313" key="2">
    <source>
        <dbReference type="Proteomes" id="UP000287651"/>
    </source>
</evidence>
<feature type="non-terminal residue" evidence="1">
    <location>
        <position position="111"/>
    </location>
</feature>
<gene>
    <name evidence="1" type="ORF">B296_00028950</name>
</gene>
<dbReference type="EMBL" id="AMZH03018484">
    <property type="protein sequence ID" value="RRT41564.1"/>
    <property type="molecule type" value="Genomic_DNA"/>
</dbReference>
<name>A0A426XQ09_ENSVE</name>
<sequence length="111" mass="12711">MIGFSFVFQLEKAYDRIMMSQLQSRKKGLAFGSFKVVSKDIKYADKQPIVPWGPSLLLSHCRYSKSSVKDMRINMALSAVFVRSNGKTRTARYIPVRQLTGTWTGRYRAIP</sequence>
<dbReference type="AlphaFoldDB" id="A0A426XQ09"/>
<comment type="caution">
    <text evidence="1">The sequence shown here is derived from an EMBL/GenBank/DDBJ whole genome shotgun (WGS) entry which is preliminary data.</text>
</comment>
<organism evidence="1 2">
    <name type="scientific">Ensete ventricosum</name>
    <name type="common">Abyssinian banana</name>
    <name type="synonym">Musa ensete</name>
    <dbReference type="NCBI Taxonomy" id="4639"/>
    <lineage>
        <taxon>Eukaryota</taxon>
        <taxon>Viridiplantae</taxon>
        <taxon>Streptophyta</taxon>
        <taxon>Embryophyta</taxon>
        <taxon>Tracheophyta</taxon>
        <taxon>Spermatophyta</taxon>
        <taxon>Magnoliopsida</taxon>
        <taxon>Liliopsida</taxon>
        <taxon>Zingiberales</taxon>
        <taxon>Musaceae</taxon>
        <taxon>Ensete</taxon>
    </lineage>
</organism>
<accession>A0A426XQ09</accession>
<dbReference type="Proteomes" id="UP000287651">
    <property type="component" value="Unassembled WGS sequence"/>
</dbReference>
<dbReference type="InterPro" id="IPR021788">
    <property type="entry name" value="CPP1-like"/>
</dbReference>
<proteinExistence type="predicted"/>
<dbReference type="PANTHER" id="PTHR33372">
    <property type="match status" value="1"/>
</dbReference>
<evidence type="ECO:0000313" key="1">
    <source>
        <dbReference type="EMBL" id="RRT41564.1"/>
    </source>
</evidence>